<dbReference type="Proteomes" id="UP000238220">
    <property type="component" value="Unassembled WGS sequence"/>
</dbReference>
<evidence type="ECO:0008006" key="5">
    <source>
        <dbReference type="Google" id="ProtNLM"/>
    </source>
</evidence>
<feature type="chain" id="PRO_5015453672" description="DUF4412 domain-containing protein" evidence="2">
    <location>
        <begin position="19"/>
        <end position="258"/>
    </location>
</feature>
<sequence>MKPALMFLAALLPLAAPAQEAFTGRRVEVQVYDRSDGRYLPLYRHRGQAWVAGERGHEYEIHLQSRRGERLLAVTSVDGINVISGQTASTAQSGYILPSWGSLEVDGWRKSLDEVARFTFTALPDSYAAHTGRPDNVGVIGIALFEERPAPRPWHGWRGGEPQREESASADGAGAPAAAESKSRAAQAAPLGTGHGERQWSGAAFASFERGSEKPVEIITIRYDSPRRLVERGVIPKPRRDGSPRRPEPFPAGFVPDP</sequence>
<proteinExistence type="predicted"/>
<evidence type="ECO:0000256" key="1">
    <source>
        <dbReference type="SAM" id="MobiDB-lite"/>
    </source>
</evidence>
<accession>A0A2S5TB27</accession>
<evidence type="ECO:0000313" key="4">
    <source>
        <dbReference type="Proteomes" id="UP000238220"/>
    </source>
</evidence>
<name>A0A2S5TB27_9GAMM</name>
<comment type="caution">
    <text evidence="3">The sequence shown here is derived from an EMBL/GenBank/DDBJ whole genome shotgun (WGS) entry which is preliminary data.</text>
</comment>
<gene>
    <name evidence="3" type="ORF">C3942_19710</name>
</gene>
<feature type="region of interest" description="Disordered" evidence="1">
    <location>
        <begin position="232"/>
        <end position="258"/>
    </location>
</feature>
<keyword evidence="4" id="KW-1185">Reference proteome</keyword>
<reference evidence="3 4" key="1">
    <citation type="submission" date="2018-02" db="EMBL/GenBank/DDBJ databases">
        <title>Genome sequencing of Solimonas sp. HR-BB.</title>
        <authorList>
            <person name="Lee Y."/>
            <person name="Jeon C.O."/>
        </authorList>
    </citation>
    <scope>NUCLEOTIDE SEQUENCE [LARGE SCALE GENOMIC DNA]</scope>
    <source>
        <strain evidence="3 4">HR-BB</strain>
    </source>
</reference>
<keyword evidence="2" id="KW-0732">Signal</keyword>
<evidence type="ECO:0000256" key="2">
    <source>
        <dbReference type="SAM" id="SignalP"/>
    </source>
</evidence>
<dbReference type="AlphaFoldDB" id="A0A2S5TB27"/>
<evidence type="ECO:0000313" key="3">
    <source>
        <dbReference type="EMBL" id="PPE72203.1"/>
    </source>
</evidence>
<feature type="compositionally biased region" description="Basic and acidic residues" evidence="1">
    <location>
        <begin position="238"/>
        <end position="248"/>
    </location>
</feature>
<dbReference type="OrthoDB" id="5393649at2"/>
<feature type="signal peptide" evidence="2">
    <location>
        <begin position="1"/>
        <end position="18"/>
    </location>
</feature>
<feature type="region of interest" description="Disordered" evidence="1">
    <location>
        <begin position="151"/>
        <end position="207"/>
    </location>
</feature>
<organism evidence="3 4">
    <name type="scientific">Solimonas fluminis</name>
    <dbReference type="NCBI Taxonomy" id="2086571"/>
    <lineage>
        <taxon>Bacteria</taxon>
        <taxon>Pseudomonadati</taxon>
        <taxon>Pseudomonadota</taxon>
        <taxon>Gammaproteobacteria</taxon>
        <taxon>Nevskiales</taxon>
        <taxon>Nevskiaceae</taxon>
        <taxon>Solimonas</taxon>
    </lineage>
</organism>
<feature type="compositionally biased region" description="Low complexity" evidence="1">
    <location>
        <begin position="169"/>
        <end position="189"/>
    </location>
</feature>
<protein>
    <recommendedName>
        <fullName evidence="5">DUF4412 domain-containing protein</fullName>
    </recommendedName>
</protein>
<dbReference type="EMBL" id="PSNW01000015">
    <property type="protein sequence ID" value="PPE72203.1"/>
    <property type="molecule type" value="Genomic_DNA"/>
</dbReference>